<evidence type="ECO:0008006" key="3">
    <source>
        <dbReference type="Google" id="ProtNLM"/>
    </source>
</evidence>
<gene>
    <name evidence="2" type="ORF">CCUR1050_LOCUS4072</name>
</gene>
<organism evidence="2">
    <name type="scientific">Cryptomonas curvata</name>
    <dbReference type="NCBI Taxonomy" id="233186"/>
    <lineage>
        <taxon>Eukaryota</taxon>
        <taxon>Cryptophyceae</taxon>
        <taxon>Cryptomonadales</taxon>
        <taxon>Cryptomonadaceae</taxon>
        <taxon>Cryptomonas</taxon>
    </lineage>
</organism>
<name>A0A7S0M0P5_9CRYP</name>
<feature type="chain" id="PRO_5030733423" description="Ion transport domain-containing protein" evidence="1">
    <location>
        <begin position="20"/>
        <end position="149"/>
    </location>
</feature>
<protein>
    <recommendedName>
        <fullName evidence="3">Ion transport domain-containing protein</fullName>
    </recommendedName>
</protein>
<dbReference type="AlphaFoldDB" id="A0A7S0M0P5"/>
<keyword evidence="1" id="KW-0732">Signal</keyword>
<dbReference type="EMBL" id="HBEZ01007247">
    <property type="protein sequence ID" value="CAD8626394.1"/>
    <property type="molecule type" value="Transcribed_RNA"/>
</dbReference>
<proteinExistence type="predicted"/>
<feature type="signal peptide" evidence="1">
    <location>
        <begin position="1"/>
        <end position="19"/>
    </location>
</feature>
<evidence type="ECO:0000313" key="2">
    <source>
        <dbReference type="EMBL" id="CAD8626394.1"/>
    </source>
</evidence>
<sequence length="149" mass="16969">MQAMVLCNALFLLYTACIAPVQICLWNYDNPCNSIPTLYFDAFVDVFFLVDVVVQLCVGIYDDKLEYIDDWRMVATRTMLSGRGFWFDCATSFPCSLVDLSHYLVRTQRQALWIGLPLHYVLSLDPSPVVRESGAWLTLFRSTGIAFCA</sequence>
<evidence type="ECO:0000256" key="1">
    <source>
        <dbReference type="SAM" id="SignalP"/>
    </source>
</evidence>
<reference evidence="2" key="1">
    <citation type="submission" date="2021-01" db="EMBL/GenBank/DDBJ databases">
        <authorList>
            <person name="Corre E."/>
            <person name="Pelletier E."/>
            <person name="Niang G."/>
            <person name="Scheremetjew M."/>
            <person name="Finn R."/>
            <person name="Kale V."/>
            <person name="Holt S."/>
            <person name="Cochrane G."/>
            <person name="Meng A."/>
            <person name="Brown T."/>
            <person name="Cohen L."/>
        </authorList>
    </citation>
    <scope>NUCLEOTIDE SEQUENCE</scope>
    <source>
        <strain evidence="2">CCAP979/52</strain>
    </source>
</reference>
<accession>A0A7S0M0P5</accession>